<dbReference type="RefSeq" id="WP_010863936.1">
    <property type="nucleotide sequence ID" value="NZ_CP027852.1"/>
</dbReference>
<accession>A0A1A9AYK1</accession>
<dbReference type="EMBL" id="JAFNAA010000004">
    <property type="protein sequence ID" value="MBO1107556.1"/>
    <property type="molecule type" value="Genomic_DNA"/>
</dbReference>
<dbReference type="GeneID" id="69706866"/>
<dbReference type="AlphaFoldDB" id="A0A1A9AYK1"/>
<reference evidence="1" key="1">
    <citation type="submission" date="2021-03" db="EMBL/GenBank/DDBJ databases">
        <title>Plesiomonas shigelloides zfcc0051, isolated from zebrafish feces.</title>
        <authorList>
            <person name="Vanderhoek Z."/>
            <person name="Gaulke C."/>
        </authorList>
    </citation>
    <scope>NUCLEOTIDE SEQUENCE</scope>
    <source>
        <strain evidence="1">Zfcc0051</strain>
    </source>
</reference>
<sequence>MNLMLFFVLLGVLLLLVIGYNVIVQNRARIEHEKKIESQKLKAIIDETDQLLSQINIIPFSKDLLLCLQVRSFTAIKGLAALDNKNADLAQQVIATQSQIEQSKQSFKGQDLSSFTQPENDKQALALLKLIRRLRAVIRAEHGYGRMETRSFITENQRLERLQLMINIDNLYKRAREALTANQWSNAKQLLTKGLNALAKYEDDYAEKMTSRMLADIEEINRHQNEIKNKLDKQNRQKETDELDILFQPKKKW</sequence>
<dbReference type="Proteomes" id="UP000664658">
    <property type="component" value="Unassembled WGS sequence"/>
</dbReference>
<evidence type="ECO:0000313" key="1">
    <source>
        <dbReference type="EMBL" id="MBO1107556.1"/>
    </source>
</evidence>
<name>A0A1A9AYK1_PLESH</name>
<evidence type="ECO:0000313" key="2">
    <source>
        <dbReference type="Proteomes" id="UP000664658"/>
    </source>
</evidence>
<organism evidence="1 2">
    <name type="scientific">Plesiomonas shigelloides</name>
    <name type="common">Aeromonas shigelloides</name>
    <dbReference type="NCBI Taxonomy" id="703"/>
    <lineage>
        <taxon>Bacteria</taxon>
        <taxon>Pseudomonadati</taxon>
        <taxon>Pseudomonadota</taxon>
        <taxon>Gammaproteobacteria</taxon>
        <taxon>Enterobacterales</taxon>
        <taxon>Enterobacteriaceae</taxon>
        <taxon>Plesiomonas</taxon>
    </lineage>
</organism>
<comment type="caution">
    <text evidence="1">The sequence shown here is derived from an EMBL/GenBank/DDBJ whole genome shotgun (WGS) entry which is preliminary data.</text>
</comment>
<gene>
    <name evidence="1" type="ORF">J2R62_04835</name>
</gene>
<protein>
    <submittedName>
        <fullName evidence="1">Uncharacterized protein</fullName>
    </submittedName>
</protein>
<dbReference type="KEGG" id="pshi:SAMEA2665130_1891"/>
<proteinExistence type="predicted"/>